<accession>A0A8D8PHI2</accession>
<sequence>MLRMYCSRKLTVARCPEGSHWNAQIFSAWLRNWLSTTIVFHGYHLVPDTLSFTVRYLMVSPSFTAIVSSWIRNLPSIGAVTFLHKSHFPCRSSDVGLTYSSTPNPK</sequence>
<organism evidence="1">
    <name type="scientific">Culex pipiens</name>
    <name type="common">House mosquito</name>
    <dbReference type="NCBI Taxonomy" id="7175"/>
    <lineage>
        <taxon>Eukaryota</taxon>
        <taxon>Metazoa</taxon>
        <taxon>Ecdysozoa</taxon>
        <taxon>Arthropoda</taxon>
        <taxon>Hexapoda</taxon>
        <taxon>Insecta</taxon>
        <taxon>Pterygota</taxon>
        <taxon>Neoptera</taxon>
        <taxon>Endopterygota</taxon>
        <taxon>Diptera</taxon>
        <taxon>Nematocera</taxon>
        <taxon>Culicoidea</taxon>
        <taxon>Culicidae</taxon>
        <taxon>Culicinae</taxon>
        <taxon>Culicini</taxon>
        <taxon>Culex</taxon>
        <taxon>Culex</taxon>
    </lineage>
</organism>
<dbReference type="EMBL" id="HBUE01240856">
    <property type="protein sequence ID" value="CAG6549404.1"/>
    <property type="molecule type" value="Transcribed_RNA"/>
</dbReference>
<evidence type="ECO:0000313" key="1">
    <source>
        <dbReference type="EMBL" id="CAG6601675.1"/>
    </source>
</evidence>
<dbReference type="AlphaFoldDB" id="A0A8D8PHI2"/>
<name>A0A8D8PHI2_CULPI</name>
<dbReference type="EMBL" id="HBUE01347903">
    <property type="protein sequence ID" value="CAG6601675.1"/>
    <property type="molecule type" value="Transcribed_RNA"/>
</dbReference>
<proteinExistence type="predicted"/>
<reference evidence="1" key="1">
    <citation type="submission" date="2021-05" db="EMBL/GenBank/DDBJ databases">
        <authorList>
            <person name="Alioto T."/>
            <person name="Alioto T."/>
            <person name="Gomez Garrido J."/>
        </authorList>
    </citation>
    <scope>NUCLEOTIDE SEQUENCE</scope>
</reference>
<protein>
    <submittedName>
        <fullName evidence="1">(northern house mosquito) hypothetical protein</fullName>
    </submittedName>
</protein>